<feature type="region of interest" description="Disordered" evidence="1">
    <location>
        <begin position="81"/>
        <end position="114"/>
    </location>
</feature>
<reference evidence="2 3" key="1">
    <citation type="submission" date="2013-05" db="EMBL/GenBank/DDBJ databases">
        <title>Genome assembly of Chondromyces apiculatus DSM 436.</title>
        <authorList>
            <person name="Sharma G."/>
            <person name="Khatri I."/>
            <person name="Kaur C."/>
            <person name="Mayilraj S."/>
            <person name="Subramanian S."/>
        </authorList>
    </citation>
    <scope>NUCLEOTIDE SEQUENCE [LARGE SCALE GENOMIC DNA]</scope>
    <source>
        <strain evidence="2 3">DSM 436</strain>
    </source>
</reference>
<dbReference type="Proteomes" id="UP000019678">
    <property type="component" value="Unassembled WGS sequence"/>
</dbReference>
<sequence>MAEARDERVLAKGAQRWLRFSLVAALVAPLLLLPLATGALADGLGRRGAIQLAGLTAHVEAWRTPSPSPFAVYLDAPAPVPVRDEPPEADASALRHASAARAPSARQQSAGKTRGLRIRVDTVLRAARSGARPTGTPTPARDPRPVGLTLQGVSQFGAGLVDGDVLTHISGAPALSAGTVIGAVVGALRAGAPMLGAVVWRGDQPIQVTVELPRLRPPSGE</sequence>
<accession>A0A017TEI7</accession>
<gene>
    <name evidence="2" type="ORF">CAP_0090</name>
</gene>
<name>A0A017TEI7_9BACT</name>
<protein>
    <recommendedName>
        <fullName evidence="4">PDZ domain-containing protein</fullName>
    </recommendedName>
</protein>
<comment type="caution">
    <text evidence="2">The sequence shown here is derived from an EMBL/GenBank/DDBJ whole genome shotgun (WGS) entry which is preliminary data.</text>
</comment>
<evidence type="ECO:0000313" key="2">
    <source>
        <dbReference type="EMBL" id="EYF07337.1"/>
    </source>
</evidence>
<dbReference type="EMBL" id="ASRX01000010">
    <property type="protein sequence ID" value="EYF07337.1"/>
    <property type="molecule type" value="Genomic_DNA"/>
</dbReference>
<evidence type="ECO:0000313" key="3">
    <source>
        <dbReference type="Proteomes" id="UP000019678"/>
    </source>
</evidence>
<dbReference type="AlphaFoldDB" id="A0A017TEI7"/>
<proteinExistence type="predicted"/>
<dbReference type="RefSeq" id="WP_044237590.1">
    <property type="nucleotide sequence ID" value="NZ_ASRX01000010.1"/>
</dbReference>
<dbReference type="OrthoDB" id="9833954at2"/>
<evidence type="ECO:0000256" key="1">
    <source>
        <dbReference type="SAM" id="MobiDB-lite"/>
    </source>
</evidence>
<organism evidence="2 3">
    <name type="scientific">Chondromyces apiculatus DSM 436</name>
    <dbReference type="NCBI Taxonomy" id="1192034"/>
    <lineage>
        <taxon>Bacteria</taxon>
        <taxon>Pseudomonadati</taxon>
        <taxon>Myxococcota</taxon>
        <taxon>Polyangia</taxon>
        <taxon>Polyangiales</taxon>
        <taxon>Polyangiaceae</taxon>
        <taxon>Chondromyces</taxon>
    </lineage>
</organism>
<evidence type="ECO:0008006" key="4">
    <source>
        <dbReference type="Google" id="ProtNLM"/>
    </source>
</evidence>
<feature type="compositionally biased region" description="Low complexity" evidence="1">
    <location>
        <begin position="89"/>
        <end position="110"/>
    </location>
</feature>
<keyword evidence="3" id="KW-1185">Reference proteome</keyword>